<dbReference type="STRING" id="1121326.CLMAG_02480"/>
<dbReference type="PROSITE" id="PS51257">
    <property type="entry name" value="PROKAR_LIPOPROTEIN"/>
    <property type="match status" value="1"/>
</dbReference>
<dbReference type="InterPro" id="IPR028102">
    <property type="entry name" value="DUF4652"/>
</dbReference>
<reference evidence="3 4" key="1">
    <citation type="submission" date="2016-04" db="EMBL/GenBank/DDBJ databases">
        <title>Genome sequence of Clostridium magnum DSM 2767.</title>
        <authorList>
            <person name="Poehlein A."/>
            <person name="Uhlig R."/>
            <person name="Fischer R."/>
            <person name="Bahl H."/>
            <person name="Daniel R."/>
        </authorList>
    </citation>
    <scope>NUCLEOTIDE SEQUENCE [LARGE SCALE GENOMIC DNA]</scope>
    <source>
        <strain evidence="3 4">DSM 2767</strain>
    </source>
</reference>
<evidence type="ECO:0000256" key="1">
    <source>
        <dbReference type="SAM" id="MobiDB-lite"/>
    </source>
</evidence>
<dbReference type="OrthoDB" id="2882585at2"/>
<feature type="signal peptide" evidence="2">
    <location>
        <begin position="1"/>
        <end position="26"/>
    </location>
</feature>
<evidence type="ECO:0000256" key="2">
    <source>
        <dbReference type="SAM" id="SignalP"/>
    </source>
</evidence>
<dbReference type="Pfam" id="PF15525">
    <property type="entry name" value="DUF4652"/>
    <property type="match status" value="1"/>
</dbReference>
<comment type="caution">
    <text evidence="3">The sequence shown here is derived from an EMBL/GenBank/DDBJ whole genome shotgun (WGS) entry which is preliminary data.</text>
</comment>
<feature type="region of interest" description="Disordered" evidence="1">
    <location>
        <begin position="29"/>
        <end position="79"/>
    </location>
</feature>
<keyword evidence="2" id="KW-0732">Signal</keyword>
<evidence type="ECO:0000313" key="4">
    <source>
        <dbReference type="Proteomes" id="UP000076603"/>
    </source>
</evidence>
<accession>A0A162TYR3</accession>
<name>A0A162TYR3_9CLOT</name>
<feature type="compositionally biased region" description="Low complexity" evidence="1">
    <location>
        <begin position="29"/>
        <end position="65"/>
    </location>
</feature>
<proteinExistence type="predicted"/>
<evidence type="ECO:0000313" key="3">
    <source>
        <dbReference type="EMBL" id="KZL93225.1"/>
    </source>
</evidence>
<sequence>MIRLKNKKRIYTLCSMAVVLSLGLTACGTQENKTNTNNTQTSTQQQKPTENTSSVNNNITNNTSNEVKNDAKSTNPKNDYVPKISKVQLAQGKKPTFSTAWKTSADGVFSACIEGKGQEAAEEGVGKIFVKDSNNNISSFEIVNDNKISPLYIEWLDNKNLFVIIGSAHGTVAKGGNLYLLNVTTGKLSSVLQPSDKKQQIMTAQKSGSNVSLKVNVYEDDAYNKSHIENWTIYSFDASLSKVMNVKNSEGKLIYVINGANQ</sequence>
<dbReference type="Proteomes" id="UP000076603">
    <property type="component" value="Unassembled WGS sequence"/>
</dbReference>
<dbReference type="RefSeq" id="WP_066616779.1">
    <property type="nucleotide sequence ID" value="NZ_FQXL01000017.1"/>
</dbReference>
<evidence type="ECO:0008006" key="5">
    <source>
        <dbReference type="Google" id="ProtNLM"/>
    </source>
</evidence>
<dbReference type="EMBL" id="LWAE01000001">
    <property type="protein sequence ID" value="KZL93225.1"/>
    <property type="molecule type" value="Genomic_DNA"/>
</dbReference>
<dbReference type="Gene3D" id="2.40.128.660">
    <property type="entry name" value="Uncharacterised protein PF15525, DUF4652"/>
    <property type="match status" value="1"/>
</dbReference>
<feature type="chain" id="PRO_5038836197" description="DUF4652 domain-containing protein" evidence="2">
    <location>
        <begin position="27"/>
        <end position="262"/>
    </location>
</feature>
<organism evidence="3 4">
    <name type="scientific">Clostridium magnum DSM 2767</name>
    <dbReference type="NCBI Taxonomy" id="1121326"/>
    <lineage>
        <taxon>Bacteria</taxon>
        <taxon>Bacillati</taxon>
        <taxon>Bacillota</taxon>
        <taxon>Clostridia</taxon>
        <taxon>Eubacteriales</taxon>
        <taxon>Clostridiaceae</taxon>
        <taxon>Clostridium</taxon>
    </lineage>
</organism>
<gene>
    <name evidence="3" type="ORF">CLMAG_02480</name>
</gene>
<protein>
    <recommendedName>
        <fullName evidence="5">DUF4652 domain-containing protein</fullName>
    </recommendedName>
</protein>
<dbReference type="PATRIC" id="fig|1121326.3.peg.223"/>
<dbReference type="AlphaFoldDB" id="A0A162TYR3"/>
<keyword evidence="4" id="KW-1185">Reference proteome</keyword>